<keyword evidence="2" id="KW-0812">Transmembrane</keyword>
<evidence type="ECO:0000313" key="4">
    <source>
        <dbReference type="Proteomes" id="UP001281614"/>
    </source>
</evidence>
<feature type="transmembrane region" description="Helical" evidence="2">
    <location>
        <begin position="114"/>
        <end position="136"/>
    </location>
</feature>
<accession>A0AAD9YGD9</accession>
<keyword evidence="2" id="KW-0472">Membrane</keyword>
<comment type="caution">
    <text evidence="3">The sequence shown here is derived from an EMBL/GenBank/DDBJ whole genome shotgun (WGS) entry which is preliminary data.</text>
</comment>
<protein>
    <submittedName>
        <fullName evidence="3">Uncharacterized protein</fullName>
    </submittedName>
</protein>
<evidence type="ECO:0000256" key="2">
    <source>
        <dbReference type="SAM" id="Phobius"/>
    </source>
</evidence>
<sequence>MYPWKDAFDSWTESTQLQIDALGLITIIGADEVNVSVGRLVPNRYAEFLPLLGAFILASNRFTKNQSNFELYNLTEGIKTTEVAGWLSRWLKAQDFHQVHHKIRWDVQRSRLPGLSYIWTALAISIPCHGMLLALTVLSADWWGFLNVLAMILSVVVRVTLVHQNRAGIDKAIDAHRSATGEMPAKLLLIMDDSKVVTMEIPCHLVKAVFIKAPTVPNNHLYRFTRWVGWTAFAAHIISIGMASLPTQICTVFLIVASTILTTFKVGCDDWRMEAHIAQDMGKTGEQAPEGVPCRISSSLTAVCSEYPKRYDEWVQRFSQLGSEDPPGRQCGPEKAPSPTERRRDLFIWLDLTDDELDSMKMWNLVPQTKNTEWWGNFNAMRERWRDSAISIKITTG</sequence>
<keyword evidence="2" id="KW-1133">Transmembrane helix</keyword>
<feature type="region of interest" description="Disordered" evidence="1">
    <location>
        <begin position="321"/>
        <end position="340"/>
    </location>
</feature>
<gene>
    <name evidence="3" type="ORF">CKAH01_16762</name>
</gene>
<name>A0AAD9YGD9_COLKA</name>
<evidence type="ECO:0000256" key="1">
    <source>
        <dbReference type="SAM" id="MobiDB-lite"/>
    </source>
</evidence>
<feature type="transmembrane region" description="Helical" evidence="2">
    <location>
        <begin position="142"/>
        <end position="161"/>
    </location>
</feature>
<organism evidence="3 4">
    <name type="scientific">Colletotrichum kahawae</name>
    <name type="common">Coffee berry disease fungus</name>
    <dbReference type="NCBI Taxonomy" id="34407"/>
    <lineage>
        <taxon>Eukaryota</taxon>
        <taxon>Fungi</taxon>
        <taxon>Dikarya</taxon>
        <taxon>Ascomycota</taxon>
        <taxon>Pezizomycotina</taxon>
        <taxon>Sordariomycetes</taxon>
        <taxon>Hypocreomycetidae</taxon>
        <taxon>Glomerellales</taxon>
        <taxon>Glomerellaceae</taxon>
        <taxon>Colletotrichum</taxon>
        <taxon>Colletotrichum gloeosporioides species complex</taxon>
    </lineage>
</organism>
<dbReference type="EMBL" id="VYYT01000185">
    <property type="protein sequence ID" value="KAK2758934.1"/>
    <property type="molecule type" value="Genomic_DNA"/>
</dbReference>
<feature type="transmembrane region" description="Helical" evidence="2">
    <location>
        <begin position="227"/>
        <end position="245"/>
    </location>
</feature>
<keyword evidence="4" id="KW-1185">Reference proteome</keyword>
<reference evidence="3" key="1">
    <citation type="submission" date="2023-02" db="EMBL/GenBank/DDBJ databases">
        <title>Colletotrichum kahawae CIFC_Que2 genome sequencing and assembly.</title>
        <authorList>
            <person name="Baroncelli R."/>
        </authorList>
    </citation>
    <scope>NUCLEOTIDE SEQUENCE</scope>
    <source>
        <strain evidence="3">CIFC_Que2</strain>
    </source>
</reference>
<dbReference type="AlphaFoldDB" id="A0AAD9YGD9"/>
<dbReference type="Proteomes" id="UP001281614">
    <property type="component" value="Unassembled WGS sequence"/>
</dbReference>
<proteinExistence type="predicted"/>
<evidence type="ECO:0000313" key="3">
    <source>
        <dbReference type="EMBL" id="KAK2758934.1"/>
    </source>
</evidence>